<dbReference type="AlphaFoldDB" id="A0A1G2DDT2"/>
<name>A0A1G2DDT2_9BACT</name>
<gene>
    <name evidence="1" type="ORF">A3D67_03340</name>
</gene>
<evidence type="ECO:0008006" key="3">
    <source>
        <dbReference type="Google" id="ProtNLM"/>
    </source>
</evidence>
<proteinExistence type="predicted"/>
<evidence type="ECO:0000313" key="1">
    <source>
        <dbReference type="EMBL" id="OGZ11693.1"/>
    </source>
</evidence>
<organism evidence="1 2">
    <name type="scientific">Candidatus Lloydbacteria bacterium RIFCSPHIGHO2_02_FULL_51_22</name>
    <dbReference type="NCBI Taxonomy" id="1798663"/>
    <lineage>
        <taxon>Bacteria</taxon>
        <taxon>Candidatus Lloydiibacteriota</taxon>
    </lineage>
</organism>
<dbReference type="Proteomes" id="UP000178099">
    <property type="component" value="Unassembled WGS sequence"/>
</dbReference>
<sequence length="344" mass="39626">MNYKIAVVTPIEHSDFLTDTVLHGLSDLKKEHPTLSFFYPDDFPTADPYPFAADKGFLKDVRLPRRELEAFAKTADLVILCYGKGDTTDVALVERIGGWQKTVYIDGSETGKDRWRDADVQMQIIDGTYTGLGAPDLRIAKLAKLYFRREKPYSGSIVPFPFGIETRFSKYVGVKKDIDFACMFGQDGFPKARQYVKILLEKFCKKNRFTCHTGTTHILPIHKGPISQEKYHQIWARAKVGVSVGGGGYDTRRFWEILGNNCLLLTERIDIYHPDSRELRFKRVYEYNNLHDFEYQLQKVGEFLRSGYRQEDLDEEYTEILARHGAKARVLTILAEARKRTVIQ</sequence>
<evidence type="ECO:0000313" key="2">
    <source>
        <dbReference type="Proteomes" id="UP000178099"/>
    </source>
</evidence>
<accession>A0A1G2DDT2</accession>
<comment type="caution">
    <text evidence="1">The sequence shown here is derived from an EMBL/GenBank/DDBJ whole genome shotgun (WGS) entry which is preliminary data.</text>
</comment>
<protein>
    <recommendedName>
        <fullName evidence="3">Glycosyltransferase family 1 protein</fullName>
    </recommendedName>
</protein>
<dbReference type="EMBL" id="MHLN01000016">
    <property type="protein sequence ID" value="OGZ11693.1"/>
    <property type="molecule type" value="Genomic_DNA"/>
</dbReference>
<reference evidence="1 2" key="1">
    <citation type="journal article" date="2016" name="Nat. Commun.">
        <title>Thousands of microbial genomes shed light on interconnected biogeochemical processes in an aquifer system.</title>
        <authorList>
            <person name="Anantharaman K."/>
            <person name="Brown C.T."/>
            <person name="Hug L.A."/>
            <person name="Sharon I."/>
            <person name="Castelle C.J."/>
            <person name="Probst A.J."/>
            <person name="Thomas B.C."/>
            <person name="Singh A."/>
            <person name="Wilkins M.J."/>
            <person name="Karaoz U."/>
            <person name="Brodie E.L."/>
            <person name="Williams K.H."/>
            <person name="Hubbard S.S."/>
            <person name="Banfield J.F."/>
        </authorList>
    </citation>
    <scope>NUCLEOTIDE SEQUENCE [LARGE SCALE GENOMIC DNA]</scope>
</reference>